<dbReference type="Gene3D" id="2.10.109.10">
    <property type="entry name" value="Umud Fragment, subunit A"/>
    <property type="match status" value="1"/>
</dbReference>
<comment type="caution">
    <text evidence="3">The sequence shown here is derived from an EMBL/GenBank/DDBJ whole genome shotgun (WGS) entry which is preliminary data.</text>
</comment>
<evidence type="ECO:0000313" key="3">
    <source>
        <dbReference type="EMBL" id="MVX56552.1"/>
    </source>
</evidence>
<dbReference type="Pfam" id="PF00717">
    <property type="entry name" value="Peptidase_S24"/>
    <property type="match status" value="1"/>
</dbReference>
<dbReference type="EMBL" id="WSRP01000012">
    <property type="protein sequence ID" value="MVX56552.1"/>
    <property type="molecule type" value="Genomic_DNA"/>
</dbReference>
<reference evidence="3 4" key="1">
    <citation type="submission" date="2019-12" db="EMBL/GenBank/DDBJ databases">
        <title>Microbes associate with the intestines of laboratory mice.</title>
        <authorList>
            <person name="Navarre W."/>
            <person name="Wong E."/>
        </authorList>
    </citation>
    <scope>NUCLEOTIDE SEQUENCE [LARGE SCALE GENOMIC DNA]</scope>
    <source>
        <strain evidence="3 4">NM82_D38</strain>
    </source>
</reference>
<accession>A0A6L6YI67</accession>
<evidence type="ECO:0000256" key="1">
    <source>
        <dbReference type="SAM" id="MobiDB-lite"/>
    </source>
</evidence>
<dbReference type="OrthoDB" id="1488184at2"/>
<organism evidence="3 4">
    <name type="scientific">Parasutterella muris</name>
    <dbReference type="NCBI Taxonomy" id="2565572"/>
    <lineage>
        <taxon>Bacteria</taxon>
        <taxon>Pseudomonadati</taxon>
        <taxon>Pseudomonadota</taxon>
        <taxon>Betaproteobacteria</taxon>
        <taxon>Burkholderiales</taxon>
        <taxon>Sutterellaceae</taxon>
        <taxon>Parasutterella</taxon>
    </lineage>
</organism>
<dbReference type="CDD" id="cd06529">
    <property type="entry name" value="S24_LexA-like"/>
    <property type="match status" value="1"/>
</dbReference>
<dbReference type="RefSeq" id="WP_160334985.1">
    <property type="nucleotide sequence ID" value="NZ_CALPCR010000023.1"/>
</dbReference>
<dbReference type="InterPro" id="IPR036286">
    <property type="entry name" value="LexA/Signal_pep-like_sf"/>
</dbReference>
<name>A0A6L6YI67_9BURK</name>
<dbReference type="SUPFAM" id="SSF51306">
    <property type="entry name" value="LexA/Signal peptidase"/>
    <property type="match status" value="1"/>
</dbReference>
<proteinExistence type="predicted"/>
<evidence type="ECO:0000313" key="4">
    <source>
        <dbReference type="Proteomes" id="UP000472580"/>
    </source>
</evidence>
<feature type="region of interest" description="Disordered" evidence="1">
    <location>
        <begin position="1"/>
        <end position="22"/>
    </location>
</feature>
<dbReference type="AlphaFoldDB" id="A0A6L6YI67"/>
<evidence type="ECO:0000259" key="2">
    <source>
        <dbReference type="Pfam" id="PF00717"/>
    </source>
</evidence>
<dbReference type="Proteomes" id="UP000472580">
    <property type="component" value="Unassembled WGS sequence"/>
</dbReference>
<dbReference type="InterPro" id="IPR015927">
    <property type="entry name" value="Peptidase_S24_S26A/B/C"/>
</dbReference>
<feature type="compositionally biased region" description="Basic residues" evidence="1">
    <location>
        <begin position="8"/>
        <end position="22"/>
    </location>
</feature>
<sequence>MESDQKTSTKKTRGGVRPGAGRKKLIGAKTTTIILTEELLTKFKKLGGSKWVRTQIRLAPDEGTPPPAIDRFSSSKINLNEMLIDPQEDTQLYYAPDNSMDRAGIHQRDLILVKHGFFPRPGQIVLLQHDGKLTLRRYFTDIQPERLISESYDHSLYPTIPLPHPILGTVSYVIRRLE</sequence>
<feature type="domain" description="Peptidase S24/S26A/S26B/S26C" evidence="2">
    <location>
        <begin position="63"/>
        <end position="164"/>
    </location>
</feature>
<dbReference type="InterPro" id="IPR039418">
    <property type="entry name" value="LexA-like"/>
</dbReference>
<keyword evidence="4" id="KW-1185">Reference proteome</keyword>
<protein>
    <submittedName>
        <fullName evidence="3">LexA family transcriptional regulator</fullName>
    </submittedName>
</protein>
<gene>
    <name evidence="3" type="ORF">E5987_04925</name>
</gene>